<dbReference type="EMBL" id="ML996102">
    <property type="protein sequence ID" value="KAF2739936.1"/>
    <property type="molecule type" value="Genomic_DNA"/>
</dbReference>
<accession>A0A9P4V7U3</accession>
<name>A0A9P4V7U3_9PLEO</name>
<proteinExistence type="predicted"/>
<keyword evidence="2" id="KW-1185">Reference proteome</keyword>
<evidence type="ECO:0000313" key="2">
    <source>
        <dbReference type="Proteomes" id="UP000799444"/>
    </source>
</evidence>
<comment type="caution">
    <text evidence="1">The sequence shown here is derived from an EMBL/GenBank/DDBJ whole genome shotgun (WGS) entry which is preliminary data.</text>
</comment>
<reference evidence="1" key="1">
    <citation type="journal article" date="2020" name="Stud. Mycol.">
        <title>101 Dothideomycetes genomes: a test case for predicting lifestyles and emergence of pathogens.</title>
        <authorList>
            <person name="Haridas S."/>
            <person name="Albert R."/>
            <person name="Binder M."/>
            <person name="Bloem J."/>
            <person name="Labutti K."/>
            <person name="Salamov A."/>
            <person name="Andreopoulos B."/>
            <person name="Baker S."/>
            <person name="Barry K."/>
            <person name="Bills G."/>
            <person name="Bluhm B."/>
            <person name="Cannon C."/>
            <person name="Castanera R."/>
            <person name="Culley D."/>
            <person name="Daum C."/>
            <person name="Ezra D."/>
            <person name="Gonzalez J."/>
            <person name="Henrissat B."/>
            <person name="Kuo A."/>
            <person name="Liang C."/>
            <person name="Lipzen A."/>
            <person name="Lutzoni F."/>
            <person name="Magnuson J."/>
            <person name="Mondo S."/>
            <person name="Nolan M."/>
            <person name="Ohm R."/>
            <person name="Pangilinan J."/>
            <person name="Park H.-J."/>
            <person name="Ramirez L."/>
            <person name="Alfaro M."/>
            <person name="Sun H."/>
            <person name="Tritt A."/>
            <person name="Yoshinaga Y."/>
            <person name="Zwiers L.-H."/>
            <person name="Turgeon B."/>
            <person name="Goodwin S."/>
            <person name="Spatafora J."/>
            <person name="Crous P."/>
            <person name="Grigoriev I."/>
        </authorList>
    </citation>
    <scope>NUCLEOTIDE SEQUENCE</scope>
    <source>
        <strain evidence="1">CBS 125425</strain>
    </source>
</reference>
<protein>
    <submittedName>
        <fullName evidence="1">Uncharacterized protein</fullName>
    </submittedName>
</protein>
<organism evidence="1 2">
    <name type="scientific">Polyplosphaeria fusca</name>
    <dbReference type="NCBI Taxonomy" id="682080"/>
    <lineage>
        <taxon>Eukaryota</taxon>
        <taxon>Fungi</taxon>
        <taxon>Dikarya</taxon>
        <taxon>Ascomycota</taxon>
        <taxon>Pezizomycotina</taxon>
        <taxon>Dothideomycetes</taxon>
        <taxon>Pleosporomycetidae</taxon>
        <taxon>Pleosporales</taxon>
        <taxon>Tetraplosphaeriaceae</taxon>
        <taxon>Polyplosphaeria</taxon>
    </lineage>
</organism>
<sequence>MEASREPSRGSQHLTRSARTCLCDDGRERCRFQDCLSSVCPRQPPANASLSDPLESHQELKIYCCQRCPKPLSPCSHLPRPPLLKGAWIPAIPRDWPPSRCPVSGRRSHKPLPFGVRSSERDQGTFERPASACEARGASYPPILRFSFVRHHSLKHVHFSPLPLLSDILDHYLRLFALSRTLLSFSTKHS</sequence>
<gene>
    <name evidence="1" type="ORF">EJ04DRAFT_261129</name>
</gene>
<dbReference type="AlphaFoldDB" id="A0A9P4V7U3"/>
<dbReference type="Proteomes" id="UP000799444">
    <property type="component" value="Unassembled WGS sequence"/>
</dbReference>
<evidence type="ECO:0000313" key="1">
    <source>
        <dbReference type="EMBL" id="KAF2739936.1"/>
    </source>
</evidence>